<dbReference type="FunFam" id="2.60.40.1730:FF:000002">
    <property type="entry name" value="Aminopeptidase"/>
    <property type="match status" value="1"/>
</dbReference>
<evidence type="ECO:0000256" key="7">
    <source>
        <dbReference type="ARBA" id="ARBA00023049"/>
    </source>
</evidence>
<evidence type="ECO:0000256" key="3">
    <source>
        <dbReference type="ARBA" id="ARBA00022670"/>
    </source>
</evidence>
<gene>
    <name evidence="15" type="ORF">Esi_0366_0009</name>
</gene>
<evidence type="ECO:0000256" key="11">
    <source>
        <dbReference type="RuleBase" id="RU364040"/>
    </source>
</evidence>
<evidence type="ECO:0000256" key="1">
    <source>
        <dbReference type="ARBA" id="ARBA00010136"/>
    </source>
</evidence>
<dbReference type="eggNOG" id="KOG1046">
    <property type="taxonomic scope" value="Eukaryota"/>
</dbReference>
<evidence type="ECO:0000256" key="5">
    <source>
        <dbReference type="ARBA" id="ARBA00022801"/>
    </source>
</evidence>
<keyword evidence="7 11" id="KW-0482">Metalloprotease</keyword>
<dbReference type="GO" id="GO:0008270">
    <property type="term" value="F:zinc ion binding"/>
    <property type="evidence" value="ECO:0007669"/>
    <property type="project" value="UniProtKB-UniRule"/>
</dbReference>
<evidence type="ECO:0000313" key="15">
    <source>
        <dbReference type="EMBL" id="CBJ32762.1"/>
    </source>
</evidence>
<dbReference type="SUPFAM" id="SSF63737">
    <property type="entry name" value="Leukotriene A4 hydrolase N-terminal domain"/>
    <property type="match status" value="1"/>
</dbReference>
<dbReference type="Gene3D" id="1.25.50.20">
    <property type="match status" value="1"/>
</dbReference>
<dbReference type="FunFam" id="1.10.390.10:FF:000001">
    <property type="entry name" value="Aminopeptidase"/>
    <property type="match status" value="1"/>
</dbReference>
<keyword evidence="5 11" id="KW-0378">Hydrolase</keyword>
<feature type="active site" description="Proton acceptor" evidence="8">
    <location>
        <position position="321"/>
    </location>
</feature>
<evidence type="ECO:0000259" key="14">
    <source>
        <dbReference type="Pfam" id="PF17900"/>
    </source>
</evidence>
<dbReference type="Proteomes" id="UP000002630">
    <property type="component" value="Linkage Group LG20"/>
</dbReference>
<dbReference type="InterPro" id="IPR024571">
    <property type="entry name" value="ERAP1-like_C_dom"/>
</dbReference>
<evidence type="ECO:0000313" key="16">
    <source>
        <dbReference type="Proteomes" id="UP000002630"/>
    </source>
</evidence>
<dbReference type="GO" id="GO:0043171">
    <property type="term" value="P:peptide catabolic process"/>
    <property type="evidence" value="ECO:0007669"/>
    <property type="project" value="TreeGrafter"/>
</dbReference>
<dbReference type="InterPro" id="IPR042097">
    <property type="entry name" value="Aminopeptidase_N-like_N_sf"/>
</dbReference>
<dbReference type="GO" id="GO:0005615">
    <property type="term" value="C:extracellular space"/>
    <property type="evidence" value="ECO:0007669"/>
    <property type="project" value="TreeGrafter"/>
</dbReference>
<protein>
    <recommendedName>
        <fullName evidence="11">Aminopeptidase</fullName>
        <ecNumber evidence="11">3.4.11.-</ecNumber>
    </recommendedName>
</protein>
<accession>D7FZE5</accession>
<dbReference type="Gene3D" id="1.10.390.10">
    <property type="entry name" value="Neutral Protease Domain 2"/>
    <property type="match status" value="1"/>
</dbReference>
<dbReference type="PRINTS" id="PR00756">
    <property type="entry name" value="ALADIPTASE"/>
</dbReference>
<dbReference type="GO" id="GO:0042277">
    <property type="term" value="F:peptide binding"/>
    <property type="evidence" value="ECO:0007669"/>
    <property type="project" value="TreeGrafter"/>
</dbReference>
<proteinExistence type="inferred from homology"/>
<evidence type="ECO:0000256" key="8">
    <source>
        <dbReference type="PIRSR" id="PIRSR634016-1"/>
    </source>
</evidence>
<dbReference type="MEROPS" id="M01.A25"/>
<dbReference type="InterPro" id="IPR014782">
    <property type="entry name" value="Peptidase_M1_dom"/>
</dbReference>
<keyword evidence="4 9" id="KW-0479">Metal-binding</keyword>
<dbReference type="InterPro" id="IPR045357">
    <property type="entry name" value="Aminopeptidase_N-like_N"/>
</dbReference>
<name>D7FZE5_ECTSI</name>
<dbReference type="GO" id="GO:0070006">
    <property type="term" value="F:metalloaminopeptidase activity"/>
    <property type="evidence" value="ECO:0007669"/>
    <property type="project" value="TreeGrafter"/>
</dbReference>
<keyword evidence="3 11" id="KW-0645">Protease</keyword>
<dbReference type="Pfam" id="PF01433">
    <property type="entry name" value="Peptidase_M1"/>
    <property type="match status" value="1"/>
</dbReference>
<dbReference type="Pfam" id="PF17900">
    <property type="entry name" value="Peptidase_M1_N"/>
    <property type="match status" value="1"/>
</dbReference>
<dbReference type="InterPro" id="IPR027268">
    <property type="entry name" value="Peptidase_M4/M1_CTD_sf"/>
</dbReference>
<dbReference type="AlphaFoldDB" id="D7FZE5"/>
<evidence type="ECO:0000256" key="4">
    <source>
        <dbReference type="ARBA" id="ARBA00022723"/>
    </source>
</evidence>
<dbReference type="Gene3D" id="2.60.40.1910">
    <property type="match status" value="1"/>
</dbReference>
<dbReference type="EMBL" id="FN648560">
    <property type="protein sequence ID" value="CBJ32762.1"/>
    <property type="molecule type" value="Genomic_DNA"/>
</dbReference>
<organism evidence="15 16">
    <name type="scientific">Ectocarpus siliculosus</name>
    <name type="common">Brown alga</name>
    <name type="synonym">Conferva siliculosa</name>
    <dbReference type="NCBI Taxonomy" id="2880"/>
    <lineage>
        <taxon>Eukaryota</taxon>
        <taxon>Sar</taxon>
        <taxon>Stramenopiles</taxon>
        <taxon>Ochrophyta</taxon>
        <taxon>PX clade</taxon>
        <taxon>Phaeophyceae</taxon>
        <taxon>Ectocarpales</taxon>
        <taxon>Ectocarpaceae</taxon>
        <taxon>Ectocarpus</taxon>
    </lineage>
</organism>
<dbReference type="InterPro" id="IPR034016">
    <property type="entry name" value="M1_APN-typ"/>
</dbReference>
<dbReference type="STRING" id="2880.D7FZE5"/>
<evidence type="ECO:0000256" key="10">
    <source>
        <dbReference type="PIRSR" id="PIRSR634016-4"/>
    </source>
</evidence>
<dbReference type="InterPro" id="IPR001930">
    <property type="entry name" value="Peptidase_M1"/>
</dbReference>
<dbReference type="GO" id="GO:0005737">
    <property type="term" value="C:cytoplasm"/>
    <property type="evidence" value="ECO:0007669"/>
    <property type="project" value="TreeGrafter"/>
</dbReference>
<evidence type="ECO:0000256" key="6">
    <source>
        <dbReference type="ARBA" id="ARBA00022833"/>
    </source>
</evidence>
<feature type="binding site" evidence="9">
    <location>
        <position position="320"/>
    </location>
    <ligand>
        <name>Zn(2+)</name>
        <dbReference type="ChEBI" id="CHEBI:29105"/>
        <note>catalytic</note>
    </ligand>
</feature>
<dbReference type="Pfam" id="PF11838">
    <property type="entry name" value="ERAP1_C"/>
    <property type="match status" value="1"/>
</dbReference>
<dbReference type="PANTHER" id="PTHR11533:SF174">
    <property type="entry name" value="PUROMYCIN-SENSITIVE AMINOPEPTIDASE-RELATED"/>
    <property type="match status" value="1"/>
</dbReference>
<comment type="similarity">
    <text evidence="1 11">Belongs to the peptidase M1 family.</text>
</comment>
<dbReference type="EC" id="3.4.11.-" evidence="11"/>
<dbReference type="EMBL" id="FN649745">
    <property type="protein sequence ID" value="CBJ32762.1"/>
    <property type="molecule type" value="Genomic_DNA"/>
</dbReference>
<feature type="domain" description="Peptidase M1 membrane alanine aminopeptidase" evidence="12">
    <location>
        <begin position="248"/>
        <end position="465"/>
    </location>
</feature>
<dbReference type="GO" id="GO:0006508">
    <property type="term" value="P:proteolysis"/>
    <property type="evidence" value="ECO:0007669"/>
    <property type="project" value="UniProtKB-KW"/>
</dbReference>
<dbReference type="CDD" id="cd09601">
    <property type="entry name" value="M1_APN-Q_like"/>
    <property type="match status" value="1"/>
</dbReference>
<evidence type="ECO:0000259" key="13">
    <source>
        <dbReference type="Pfam" id="PF11838"/>
    </source>
</evidence>
<feature type="domain" description="Aminopeptidase N-like N-terminal" evidence="14">
    <location>
        <begin position="17"/>
        <end position="212"/>
    </location>
</feature>
<keyword evidence="16" id="KW-1185">Reference proteome</keyword>
<feature type="site" description="Transition state stabilizer" evidence="10">
    <location>
        <position position="406"/>
    </location>
</feature>
<sequence length="893" mass="100219">MASKADGRVLLPSDVEPVEYRIKLTPDMQKFTCRGEQEVDVEILEETSSVSLHSKEIYIMEASFVPIPEGGEGAAAAEQGKPVGASAISFDLKLCTATFTFPEPLAKGKGTLKLSFQCDINNQMAGFYRSGYTTVDGEKRVMASTQFEALDARRCFPCWDEPARKAVFQVTLVVPRDRMAFSNMPERVVTDLPGGKLKEFQFMPSPKMSSYLLAFCVGEFDYVQGSTKEGRVGVRVYTPPGKSHLGTFALEVAEKTLDLYDNFFQERYPLPKLDMVAIPEFAMGAMENWGLVTYREVDLLIDEAQAASQQRQRVCSVITHELAHQWFGNLVTMQWWDDLWLNEGFASWMQTYAADQLFPEWGMWQQFVVDDQQAALRLDSLRSSHPIQVPIGHAEEVEQVFDAISYCKGACVVKMLNAVLGMDMFKKGLQEYMKKHKYGNTETYDLWDAWSQVSGKDIGQMMRSWTEQMGHPLATITKETWEATSCTLEFRQSWFLADGSEVQGEEKQLWNLPLLYSTASDPKESKLEMMAGETHTLKVELKDKDDWVKINAGQHTLMRVLYTPEMMKRLERGVRDRTLAPEDRASIVSDAYALVKAGRMGADQLVRLLPAYKEEDNSTVWKAVDSVLLGLDKILKADEAMSKRFSKLAAGLLEPIAAKVGWEPKDTDGHSGKLLRATVIELLATFSADSAEVQKEAQERFAAHIDNPKEGKALPSEYAIPVYKIVLKAGGQEEFDQLMGLLEQCDNQAERKMVYGSIGSTPTAALKKQVLEWSVSSVKLQDFFYPLNSVASSGKLGQDLTWEFFQANFERIKGMLAKASPSLMDAVILYCCGGFTEEDRMEEVKAFFEANPVPNSARKLSQMLESMAINVRFFKTIAASPLATEAFWEGLEV</sequence>
<dbReference type="SUPFAM" id="SSF55486">
    <property type="entry name" value="Metalloproteases ('zincins'), catalytic domain"/>
    <property type="match status" value="1"/>
</dbReference>
<dbReference type="OrthoDB" id="10031169at2759"/>
<reference evidence="15 16" key="1">
    <citation type="journal article" date="2010" name="Nature">
        <title>The Ectocarpus genome and the independent evolution of multicellularity in brown algae.</title>
        <authorList>
            <person name="Cock J.M."/>
            <person name="Sterck L."/>
            <person name="Rouze P."/>
            <person name="Scornet D."/>
            <person name="Allen A.E."/>
            <person name="Amoutzias G."/>
            <person name="Anthouard V."/>
            <person name="Artiguenave F."/>
            <person name="Aury J.M."/>
            <person name="Badger J.H."/>
            <person name="Beszteri B."/>
            <person name="Billiau K."/>
            <person name="Bonnet E."/>
            <person name="Bothwell J.H."/>
            <person name="Bowler C."/>
            <person name="Boyen C."/>
            <person name="Brownlee C."/>
            <person name="Carrano C.J."/>
            <person name="Charrier B."/>
            <person name="Cho G.Y."/>
            <person name="Coelho S.M."/>
            <person name="Collen J."/>
            <person name="Corre E."/>
            <person name="Da Silva C."/>
            <person name="Delage L."/>
            <person name="Delaroque N."/>
            <person name="Dittami S.M."/>
            <person name="Doulbeau S."/>
            <person name="Elias M."/>
            <person name="Farnham G."/>
            <person name="Gachon C.M."/>
            <person name="Gschloessl B."/>
            <person name="Heesch S."/>
            <person name="Jabbari K."/>
            <person name="Jubin C."/>
            <person name="Kawai H."/>
            <person name="Kimura K."/>
            <person name="Kloareg B."/>
            <person name="Kupper F.C."/>
            <person name="Lang D."/>
            <person name="Le Bail A."/>
            <person name="Leblanc C."/>
            <person name="Lerouge P."/>
            <person name="Lohr M."/>
            <person name="Lopez P.J."/>
            <person name="Martens C."/>
            <person name="Maumus F."/>
            <person name="Michel G."/>
            <person name="Miranda-Saavedra D."/>
            <person name="Morales J."/>
            <person name="Moreau H."/>
            <person name="Motomura T."/>
            <person name="Nagasato C."/>
            <person name="Napoli C.A."/>
            <person name="Nelson D.R."/>
            <person name="Nyvall-Collen P."/>
            <person name="Peters A.F."/>
            <person name="Pommier C."/>
            <person name="Potin P."/>
            <person name="Poulain J."/>
            <person name="Quesneville H."/>
            <person name="Read B."/>
            <person name="Rensing S.A."/>
            <person name="Ritter A."/>
            <person name="Rousvoal S."/>
            <person name="Samanta M."/>
            <person name="Samson G."/>
            <person name="Schroeder D.C."/>
            <person name="Segurens B."/>
            <person name="Strittmatter M."/>
            <person name="Tonon T."/>
            <person name="Tregear J.W."/>
            <person name="Valentin K."/>
            <person name="von Dassow P."/>
            <person name="Yamagishi T."/>
            <person name="Van de Peer Y."/>
            <person name="Wincker P."/>
        </authorList>
    </citation>
    <scope>NUCLEOTIDE SEQUENCE [LARGE SCALE GENOMIC DNA]</scope>
    <source>
        <strain evidence="16">Ec32 / CCAP1310/4</strain>
    </source>
</reference>
<dbReference type="OMA" id="MMEYVAI"/>
<keyword evidence="6 9" id="KW-0862">Zinc</keyword>
<dbReference type="InParanoid" id="D7FZE5"/>
<dbReference type="GO" id="GO:0016020">
    <property type="term" value="C:membrane"/>
    <property type="evidence" value="ECO:0007669"/>
    <property type="project" value="TreeGrafter"/>
</dbReference>
<dbReference type="PANTHER" id="PTHR11533">
    <property type="entry name" value="PROTEASE M1 ZINC METALLOPROTEASE"/>
    <property type="match status" value="1"/>
</dbReference>
<feature type="binding site" evidence="9">
    <location>
        <position position="343"/>
    </location>
    <ligand>
        <name>Zn(2+)</name>
        <dbReference type="ChEBI" id="CHEBI:29105"/>
        <note>catalytic</note>
    </ligand>
</feature>
<keyword evidence="2 11" id="KW-0031">Aminopeptidase</keyword>
<dbReference type="InterPro" id="IPR050344">
    <property type="entry name" value="Peptidase_M1_aminopeptidases"/>
</dbReference>
<dbReference type="Gene3D" id="2.60.40.1730">
    <property type="entry name" value="tricorn interacting facor f3 domain"/>
    <property type="match status" value="1"/>
</dbReference>
<comment type="cofactor">
    <cofactor evidence="9 11">
        <name>Zn(2+)</name>
        <dbReference type="ChEBI" id="CHEBI:29105"/>
    </cofactor>
    <text evidence="9 11">Binds 1 zinc ion per subunit.</text>
</comment>
<evidence type="ECO:0000256" key="9">
    <source>
        <dbReference type="PIRSR" id="PIRSR634016-3"/>
    </source>
</evidence>
<feature type="binding site" evidence="9">
    <location>
        <position position="324"/>
    </location>
    <ligand>
        <name>Zn(2+)</name>
        <dbReference type="ChEBI" id="CHEBI:29105"/>
        <note>catalytic</note>
    </ligand>
</feature>
<evidence type="ECO:0000259" key="12">
    <source>
        <dbReference type="Pfam" id="PF01433"/>
    </source>
</evidence>
<evidence type="ECO:0000256" key="2">
    <source>
        <dbReference type="ARBA" id="ARBA00022438"/>
    </source>
</evidence>
<feature type="domain" description="ERAP1-like C-terminal" evidence="13">
    <location>
        <begin position="547"/>
        <end position="867"/>
    </location>
</feature>